<evidence type="ECO:0000313" key="1">
    <source>
        <dbReference type="EMBL" id="NHZ32689.1"/>
    </source>
</evidence>
<comment type="caution">
    <text evidence="1">The sequence shown here is derived from an EMBL/GenBank/DDBJ whole genome shotgun (WGS) entry which is preliminary data.</text>
</comment>
<protein>
    <submittedName>
        <fullName evidence="1">Uncharacterized protein</fullName>
    </submittedName>
</protein>
<evidence type="ECO:0000313" key="2">
    <source>
        <dbReference type="Proteomes" id="UP000785613"/>
    </source>
</evidence>
<accession>A0ABX0LMD2</accession>
<dbReference type="EMBL" id="VUYU01000002">
    <property type="protein sequence ID" value="NHZ32689.1"/>
    <property type="molecule type" value="Genomic_DNA"/>
</dbReference>
<reference evidence="1 2" key="1">
    <citation type="submission" date="2019-09" db="EMBL/GenBank/DDBJ databases">
        <title>Taxonomy of Antarctic Massilia spp.: description of Massilia rubra sp. nov., Massilia aquatica sp. nov., Massilia mucilaginosa sp. nov., Massilia frigida sp. nov. isolated from streams, lakes and regoliths.</title>
        <authorList>
            <person name="Holochova P."/>
            <person name="Sedlacek I."/>
            <person name="Kralova S."/>
            <person name="Maslanova I."/>
            <person name="Busse H.-J."/>
            <person name="Stankova E."/>
            <person name="Vrbovska V."/>
            <person name="Kovarovic V."/>
            <person name="Bartak M."/>
            <person name="Svec P."/>
            <person name="Pantucek R."/>
        </authorList>
    </citation>
    <scope>NUCLEOTIDE SEQUENCE [LARGE SCALE GENOMIC DNA]</scope>
    <source>
        <strain evidence="1 2">CCM 8692</strain>
    </source>
</reference>
<keyword evidence="2" id="KW-1185">Reference proteome</keyword>
<dbReference type="RefSeq" id="WP_167221694.1">
    <property type="nucleotide sequence ID" value="NZ_VUYU01000002.1"/>
</dbReference>
<dbReference type="Proteomes" id="UP000785613">
    <property type="component" value="Unassembled WGS sequence"/>
</dbReference>
<gene>
    <name evidence="1" type="ORF">F0185_03670</name>
</gene>
<proteinExistence type="predicted"/>
<organism evidence="1 2">
    <name type="scientific">Massilia rubra</name>
    <dbReference type="NCBI Taxonomy" id="2607910"/>
    <lineage>
        <taxon>Bacteria</taxon>
        <taxon>Pseudomonadati</taxon>
        <taxon>Pseudomonadota</taxon>
        <taxon>Betaproteobacteria</taxon>
        <taxon>Burkholderiales</taxon>
        <taxon>Oxalobacteraceae</taxon>
        <taxon>Telluria group</taxon>
        <taxon>Massilia</taxon>
    </lineage>
</organism>
<name>A0ABX0LMD2_9BURK</name>
<sequence>MLFTVSATFSDFSMGYEQYEADGPAAALIMFLSRAESLSRYEPALRQLACRSDGHDLLHVADGIRGLWIWHLMTPLEPDDIALYGGTVIQTDADGPLCAAPVA</sequence>